<keyword evidence="6" id="KW-0067">ATP-binding</keyword>
<dbReference type="InterPro" id="IPR027417">
    <property type="entry name" value="P-loop_NTPase"/>
</dbReference>
<dbReference type="Proteomes" id="UP000320475">
    <property type="component" value="Unassembled WGS sequence"/>
</dbReference>
<gene>
    <name evidence="10" type="ORF">SeLEV6574_g00003</name>
</gene>
<evidence type="ECO:0000259" key="9">
    <source>
        <dbReference type="Pfam" id="PF02224"/>
    </source>
</evidence>
<dbReference type="CDD" id="cd02020">
    <property type="entry name" value="CMPK"/>
    <property type="match status" value="1"/>
</dbReference>
<evidence type="ECO:0000256" key="5">
    <source>
        <dbReference type="ARBA" id="ARBA00022777"/>
    </source>
</evidence>
<evidence type="ECO:0000313" key="11">
    <source>
        <dbReference type="Proteomes" id="UP000320475"/>
    </source>
</evidence>
<comment type="caution">
    <text evidence="10">The sequence shown here is derived from an EMBL/GenBank/DDBJ whole genome shotgun (WGS) entry which is preliminary data.</text>
</comment>
<feature type="domain" description="Cytidylate kinase" evidence="9">
    <location>
        <begin position="43"/>
        <end position="267"/>
    </location>
</feature>
<name>A0A507DKR1_9FUNG</name>
<evidence type="ECO:0000256" key="8">
    <source>
        <dbReference type="ARBA" id="ARBA00048478"/>
    </source>
</evidence>
<evidence type="ECO:0000256" key="2">
    <source>
        <dbReference type="ARBA" id="ARBA00012906"/>
    </source>
</evidence>
<evidence type="ECO:0000256" key="3">
    <source>
        <dbReference type="ARBA" id="ARBA00022679"/>
    </source>
</evidence>
<dbReference type="GO" id="GO:0005524">
    <property type="term" value="F:ATP binding"/>
    <property type="evidence" value="ECO:0007669"/>
    <property type="project" value="UniProtKB-KW"/>
</dbReference>
<evidence type="ECO:0000313" key="10">
    <source>
        <dbReference type="EMBL" id="TPX51835.1"/>
    </source>
</evidence>
<organism evidence="10 11">
    <name type="scientific">Synchytrium endobioticum</name>
    <dbReference type="NCBI Taxonomy" id="286115"/>
    <lineage>
        <taxon>Eukaryota</taxon>
        <taxon>Fungi</taxon>
        <taxon>Fungi incertae sedis</taxon>
        <taxon>Chytridiomycota</taxon>
        <taxon>Chytridiomycota incertae sedis</taxon>
        <taxon>Chytridiomycetes</taxon>
        <taxon>Synchytriales</taxon>
        <taxon>Synchytriaceae</taxon>
        <taxon>Synchytrium</taxon>
    </lineage>
</organism>
<dbReference type="GO" id="GO:0006139">
    <property type="term" value="P:nucleobase-containing compound metabolic process"/>
    <property type="evidence" value="ECO:0007669"/>
    <property type="project" value="InterPro"/>
</dbReference>
<proteinExistence type="inferred from homology"/>
<evidence type="ECO:0000256" key="4">
    <source>
        <dbReference type="ARBA" id="ARBA00022741"/>
    </source>
</evidence>
<dbReference type="Pfam" id="PF02224">
    <property type="entry name" value="Cytidylate_kin"/>
    <property type="match status" value="1"/>
</dbReference>
<keyword evidence="5" id="KW-0418">Kinase</keyword>
<dbReference type="EMBL" id="QEAM01000001">
    <property type="protein sequence ID" value="TPX51835.1"/>
    <property type="molecule type" value="Genomic_DNA"/>
</dbReference>
<sequence length="277" mass="30058">MSRSIRSIHLVALHRPPDTGIQYHLMRASSSSFTKANSTPFKIAIDGEAASGKSSLAKTLAARLPNFVHLNSGAIFRAITYLSLQNSLLPSSPPLTPSTIAQIASLTSASLSISLSPPSTTPCINTTPVPPETLHSPLVTTYVQTIAPIPEIRTLVLQKQLNFIKAYPRVIVEGRDIGSVVMPDADIKIYLTANENARAARRLEEDARRYGGDGKRVEDVKKELHERDARDKNRSVAPLVVPKNAVVIDSSGKTLEQVTELVIKLITKKLVVNTVEA</sequence>
<dbReference type="NCBIfam" id="TIGR00017">
    <property type="entry name" value="cmk"/>
    <property type="match status" value="1"/>
</dbReference>
<evidence type="ECO:0000256" key="1">
    <source>
        <dbReference type="ARBA" id="ARBA00009427"/>
    </source>
</evidence>
<evidence type="ECO:0000256" key="6">
    <source>
        <dbReference type="ARBA" id="ARBA00022840"/>
    </source>
</evidence>
<dbReference type="EC" id="2.7.4.25" evidence="2"/>
<dbReference type="SUPFAM" id="SSF52540">
    <property type="entry name" value="P-loop containing nucleoside triphosphate hydrolases"/>
    <property type="match status" value="1"/>
</dbReference>
<protein>
    <recommendedName>
        <fullName evidence="2">(d)CMP kinase</fullName>
        <ecNumber evidence="2">2.7.4.25</ecNumber>
    </recommendedName>
</protein>
<reference evidence="10 11" key="1">
    <citation type="journal article" date="2019" name="Sci. Rep.">
        <title>Comparative genomics of chytrid fungi reveal insights into the obligate biotrophic and pathogenic lifestyle of Synchytrium endobioticum.</title>
        <authorList>
            <person name="van de Vossenberg B.T.L.H."/>
            <person name="Warris S."/>
            <person name="Nguyen H.D.T."/>
            <person name="van Gent-Pelzer M.P.E."/>
            <person name="Joly D.L."/>
            <person name="van de Geest H.C."/>
            <person name="Bonants P.J.M."/>
            <person name="Smith D.S."/>
            <person name="Levesque C.A."/>
            <person name="van der Lee T.A.J."/>
        </authorList>
    </citation>
    <scope>NUCLEOTIDE SEQUENCE [LARGE SCALE GENOMIC DNA]</scope>
    <source>
        <strain evidence="10 11">LEV6574</strain>
    </source>
</reference>
<comment type="similarity">
    <text evidence="1">Belongs to the cytidylate kinase family. Type 1 subfamily.</text>
</comment>
<dbReference type="Gene3D" id="3.40.50.300">
    <property type="entry name" value="P-loop containing nucleotide triphosphate hydrolases"/>
    <property type="match status" value="1"/>
</dbReference>
<keyword evidence="3" id="KW-0808">Transferase</keyword>
<dbReference type="GO" id="GO:0036431">
    <property type="term" value="F:dCMP kinase activity"/>
    <property type="evidence" value="ECO:0007669"/>
    <property type="project" value="InterPro"/>
</dbReference>
<accession>A0A507DKR1</accession>
<dbReference type="InterPro" id="IPR003136">
    <property type="entry name" value="Cytidylate_kin"/>
</dbReference>
<comment type="catalytic activity">
    <reaction evidence="8">
        <text>CMP + ATP = CDP + ADP</text>
        <dbReference type="Rhea" id="RHEA:11600"/>
        <dbReference type="ChEBI" id="CHEBI:30616"/>
        <dbReference type="ChEBI" id="CHEBI:58069"/>
        <dbReference type="ChEBI" id="CHEBI:60377"/>
        <dbReference type="ChEBI" id="CHEBI:456216"/>
        <dbReference type="EC" id="2.7.4.25"/>
    </reaction>
</comment>
<dbReference type="OrthoDB" id="10263145at2759"/>
<evidence type="ECO:0000256" key="7">
    <source>
        <dbReference type="ARBA" id="ARBA00047615"/>
    </source>
</evidence>
<keyword evidence="4" id="KW-0547">Nucleotide-binding</keyword>
<dbReference type="HAMAP" id="MF_00238">
    <property type="entry name" value="Cytidyl_kinase_type1"/>
    <property type="match status" value="1"/>
</dbReference>
<dbReference type="InterPro" id="IPR011994">
    <property type="entry name" value="Cytidylate_kinase_dom"/>
</dbReference>
<comment type="catalytic activity">
    <reaction evidence="7">
        <text>dCMP + ATP = dCDP + ADP</text>
        <dbReference type="Rhea" id="RHEA:25094"/>
        <dbReference type="ChEBI" id="CHEBI:30616"/>
        <dbReference type="ChEBI" id="CHEBI:57566"/>
        <dbReference type="ChEBI" id="CHEBI:58593"/>
        <dbReference type="ChEBI" id="CHEBI:456216"/>
        <dbReference type="EC" id="2.7.4.25"/>
    </reaction>
</comment>
<dbReference type="AlphaFoldDB" id="A0A507DKR1"/>